<name>I4YQF7_9HYPH</name>
<proteinExistence type="predicted"/>
<dbReference type="InterPro" id="IPR029016">
    <property type="entry name" value="GAF-like_dom_sf"/>
</dbReference>
<accession>I4YQF7</accession>
<organism evidence="2 3">
    <name type="scientific">Microvirga lotononidis</name>
    <dbReference type="NCBI Taxonomy" id="864069"/>
    <lineage>
        <taxon>Bacteria</taxon>
        <taxon>Pseudomonadati</taxon>
        <taxon>Pseudomonadota</taxon>
        <taxon>Alphaproteobacteria</taxon>
        <taxon>Hyphomicrobiales</taxon>
        <taxon>Methylobacteriaceae</taxon>
        <taxon>Microvirga</taxon>
    </lineage>
</organism>
<dbReference type="Proteomes" id="UP000003947">
    <property type="component" value="Unassembled WGS sequence"/>
</dbReference>
<dbReference type="Pfam" id="PF01590">
    <property type="entry name" value="GAF"/>
    <property type="match status" value="1"/>
</dbReference>
<dbReference type="SUPFAM" id="SSF55781">
    <property type="entry name" value="GAF domain-like"/>
    <property type="match status" value="1"/>
</dbReference>
<feature type="domain" description="GAF" evidence="1">
    <location>
        <begin position="29"/>
        <end position="154"/>
    </location>
</feature>
<protein>
    <submittedName>
        <fullName evidence="2">GAF domain-containing protein</fullName>
    </submittedName>
</protein>
<dbReference type="PATRIC" id="fig|864069.3.peg.5549"/>
<gene>
    <name evidence="2" type="ORF">MicloDRAFT_00051570</name>
</gene>
<dbReference type="PANTHER" id="PTHR43102">
    <property type="entry name" value="SLR1143 PROTEIN"/>
    <property type="match status" value="1"/>
</dbReference>
<dbReference type="PANTHER" id="PTHR43102:SF2">
    <property type="entry name" value="GAF DOMAIN-CONTAINING PROTEIN"/>
    <property type="match status" value="1"/>
</dbReference>
<dbReference type="InterPro" id="IPR003018">
    <property type="entry name" value="GAF"/>
</dbReference>
<evidence type="ECO:0000259" key="1">
    <source>
        <dbReference type="Pfam" id="PF01590"/>
    </source>
</evidence>
<sequence length="243" mass="27152">MHFPLPSNEDERLAALHQLQILDTPTSPAIDRICRIAQRLFDVPMVHVTLADTHRYFLKARFGGSDATEVPRDHAFCNYTILHDEVFVVPDAWADQTFIKNPHVSGPPFIRFYAGAPLTIRPGIRLGAFCITDVRPREFSPHQTSLLRGLSRLVVDEIWLHHLDVSGHVETQFHASGTTDQSLDFETWILPTSAQIRAARGPLNWSIRELAGGQHLPGLGKADGDFRRAFGPAHQRGRGCASL</sequence>
<reference evidence="2 3" key="1">
    <citation type="submission" date="2012-02" db="EMBL/GenBank/DDBJ databases">
        <title>Improved High-Quality Draft sequence of Microvirga sp. WSM3557.</title>
        <authorList>
            <consortium name="US DOE Joint Genome Institute"/>
            <person name="Lucas S."/>
            <person name="Han J."/>
            <person name="Lapidus A."/>
            <person name="Cheng J.-F."/>
            <person name="Goodwin L."/>
            <person name="Pitluck S."/>
            <person name="Peters L."/>
            <person name="Zhang X."/>
            <person name="Detter J.C."/>
            <person name="Han C."/>
            <person name="Tapia R."/>
            <person name="Land M."/>
            <person name="Hauser L."/>
            <person name="Kyrpides N."/>
            <person name="Ivanova N."/>
            <person name="Pagani I."/>
            <person name="Brau L."/>
            <person name="Yates R."/>
            <person name="O'Hara G."/>
            <person name="Rui T."/>
            <person name="Howieson J."/>
            <person name="Reeve W."/>
            <person name="Woyke T."/>
        </authorList>
    </citation>
    <scope>NUCLEOTIDE SEQUENCE [LARGE SCALE GENOMIC DNA]</scope>
    <source>
        <strain evidence="2 3">WSM3557</strain>
    </source>
</reference>
<dbReference type="Gene3D" id="3.30.450.40">
    <property type="match status" value="1"/>
</dbReference>
<dbReference type="AlphaFoldDB" id="I4YQF7"/>
<evidence type="ECO:0000313" key="3">
    <source>
        <dbReference type="Proteomes" id="UP000003947"/>
    </source>
</evidence>
<dbReference type="EMBL" id="JH660646">
    <property type="protein sequence ID" value="EIM26199.1"/>
    <property type="molecule type" value="Genomic_DNA"/>
</dbReference>
<evidence type="ECO:0000313" key="2">
    <source>
        <dbReference type="EMBL" id="EIM26199.1"/>
    </source>
</evidence>
<dbReference type="HOGENOM" id="CLU_1141534_0_0_5"/>
<dbReference type="eggNOG" id="COG2203">
    <property type="taxonomic scope" value="Bacteria"/>
</dbReference>
<dbReference type="STRING" id="864069.MicloDRAFT_00051570"/>
<dbReference type="OrthoDB" id="9814202at2"/>
<dbReference type="RefSeq" id="WP_009492178.1">
    <property type="nucleotide sequence ID" value="NZ_CP141050.1"/>
</dbReference>
<keyword evidence="3" id="KW-1185">Reference proteome</keyword>